<dbReference type="AlphaFoldDB" id="A0AAJ7L8B0"/>
<keyword evidence="5" id="KW-0539">Nucleus</keyword>
<gene>
    <name evidence="8" type="primary">LOC100900529</name>
</gene>
<dbReference type="GO" id="GO:0005730">
    <property type="term" value="C:nucleolus"/>
    <property type="evidence" value="ECO:0007669"/>
    <property type="project" value="UniProtKB-SubCell"/>
</dbReference>
<dbReference type="InterPro" id="IPR035979">
    <property type="entry name" value="RBD_domain_sf"/>
</dbReference>
<sequence>MEERSLPKTKEKKESTPGIVYLNYIPTGLTVAKTREILSDFGDIGRMYFEPIKKLDSKSRPTHRFREGWIEFKRKKDAKRVAEVLNAKPVGGKRRAPYHDCLWNIKYLNRYRWTHLSERLTYEKAVKDQRLRTEIAKAKREASYYAKVLEMSIRRKKKRKVGEVLEENPSRIKLRKTDKEIREEKPQPAPNDTADRSLLMSIFSKE</sequence>
<dbReference type="CDD" id="cd12263">
    <property type="entry name" value="RRM_ABT1_like"/>
    <property type="match status" value="1"/>
</dbReference>
<evidence type="ECO:0000313" key="8">
    <source>
        <dbReference type="RefSeq" id="XP_018497606.1"/>
    </source>
</evidence>
<keyword evidence="4" id="KW-0694">RNA-binding</keyword>
<reference evidence="8" key="1">
    <citation type="submission" date="2025-08" db="UniProtKB">
        <authorList>
            <consortium name="RefSeq"/>
        </authorList>
    </citation>
    <scope>IDENTIFICATION</scope>
</reference>
<dbReference type="GO" id="GO:0000447">
    <property type="term" value="P:endonucleolytic cleavage in ITS1 to separate SSU-rRNA from 5.8S rRNA and LSU-rRNA from tricistronic rRNA transcript (SSU-rRNA, 5.8S rRNA, LSU-rRNA)"/>
    <property type="evidence" value="ECO:0007669"/>
    <property type="project" value="TreeGrafter"/>
</dbReference>
<dbReference type="GeneID" id="100900529"/>
<evidence type="ECO:0000256" key="3">
    <source>
        <dbReference type="ARBA" id="ARBA00020737"/>
    </source>
</evidence>
<dbReference type="GO" id="GO:0034462">
    <property type="term" value="P:small-subunit processome assembly"/>
    <property type="evidence" value="ECO:0007669"/>
    <property type="project" value="TreeGrafter"/>
</dbReference>
<proteinExistence type="inferred from homology"/>
<dbReference type="InterPro" id="IPR012677">
    <property type="entry name" value="Nucleotide-bd_a/b_plait_sf"/>
</dbReference>
<dbReference type="Gene3D" id="3.30.70.330">
    <property type="match status" value="1"/>
</dbReference>
<dbReference type="InterPro" id="IPR034353">
    <property type="entry name" value="ABT1/ESF2_RRM"/>
</dbReference>
<feature type="compositionally biased region" description="Basic and acidic residues" evidence="6">
    <location>
        <begin position="175"/>
        <end position="186"/>
    </location>
</feature>
<dbReference type="GO" id="GO:0000480">
    <property type="term" value="P:endonucleolytic cleavage in 5'-ETS of tricistronic rRNA transcript (SSU-rRNA, 5.8S rRNA, LSU-rRNA)"/>
    <property type="evidence" value="ECO:0007669"/>
    <property type="project" value="TreeGrafter"/>
</dbReference>
<comment type="subcellular location">
    <subcellularLocation>
        <location evidence="1">Nucleus</location>
        <location evidence="1">Nucleolus</location>
    </subcellularLocation>
</comment>
<dbReference type="GO" id="GO:0000472">
    <property type="term" value="P:endonucleolytic cleavage to generate mature 5'-end of SSU-rRNA from (SSU-rRNA, 5.8S rRNA, LSU-rRNA)"/>
    <property type="evidence" value="ECO:0007669"/>
    <property type="project" value="TreeGrafter"/>
</dbReference>
<protein>
    <recommendedName>
        <fullName evidence="3">Activator of basal transcription 1</fullName>
    </recommendedName>
</protein>
<evidence type="ECO:0000256" key="1">
    <source>
        <dbReference type="ARBA" id="ARBA00004604"/>
    </source>
</evidence>
<organism evidence="7 8">
    <name type="scientific">Galendromus occidentalis</name>
    <name type="common">western predatory mite</name>
    <dbReference type="NCBI Taxonomy" id="34638"/>
    <lineage>
        <taxon>Eukaryota</taxon>
        <taxon>Metazoa</taxon>
        <taxon>Ecdysozoa</taxon>
        <taxon>Arthropoda</taxon>
        <taxon>Chelicerata</taxon>
        <taxon>Arachnida</taxon>
        <taxon>Acari</taxon>
        <taxon>Parasitiformes</taxon>
        <taxon>Mesostigmata</taxon>
        <taxon>Gamasina</taxon>
        <taxon>Phytoseioidea</taxon>
        <taxon>Phytoseiidae</taxon>
        <taxon>Typhlodrominae</taxon>
        <taxon>Galendromus</taxon>
    </lineage>
</organism>
<dbReference type="PANTHER" id="PTHR12311">
    <property type="entry name" value="ACTIVATOR OF BASAL TRANSCRIPTION 1"/>
    <property type="match status" value="1"/>
</dbReference>
<keyword evidence="7" id="KW-1185">Reference proteome</keyword>
<dbReference type="Proteomes" id="UP000694867">
    <property type="component" value="Unplaced"/>
</dbReference>
<feature type="region of interest" description="Disordered" evidence="6">
    <location>
        <begin position="175"/>
        <end position="206"/>
    </location>
</feature>
<dbReference type="SUPFAM" id="SSF54928">
    <property type="entry name" value="RNA-binding domain, RBD"/>
    <property type="match status" value="1"/>
</dbReference>
<evidence type="ECO:0000313" key="7">
    <source>
        <dbReference type="Proteomes" id="UP000694867"/>
    </source>
</evidence>
<name>A0AAJ7L8B0_9ACAR</name>
<accession>A0AAJ7L8B0</accession>
<evidence type="ECO:0000256" key="2">
    <source>
        <dbReference type="ARBA" id="ARBA00005819"/>
    </source>
</evidence>
<dbReference type="GO" id="GO:0003723">
    <property type="term" value="F:RNA binding"/>
    <property type="evidence" value="ECO:0007669"/>
    <property type="project" value="UniProtKB-KW"/>
</dbReference>
<evidence type="ECO:0000256" key="4">
    <source>
        <dbReference type="ARBA" id="ARBA00022884"/>
    </source>
</evidence>
<evidence type="ECO:0000256" key="6">
    <source>
        <dbReference type="SAM" id="MobiDB-lite"/>
    </source>
</evidence>
<dbReference type="InterPro" id="IPR039119">
    <property type="entry name" value="ABT1/Esf2"/>
</dbReference>
<dbReference type="PANTHER" id="PTHR12311:SF7">
    <property type="entry name" value="ACTIVATOR OF BASAL TRANSCRIPTION 1"/>
    <property type="match status" value="1"/>
</dbReference>
<evidence type="ECO:0000256" key="5">
    <source>
        <dbReference type="ARBA" id="ARBA00023242"/>
    </source>
</evidence>
<dbReference type="KEGG" id="goe:100900529"/>
<dbReference type="RefSeq" id="XP_018497606.1">
    <property type="nucleotide sequence ID" value="XM_018642090.1"/>
</dbReference>
<comment type="similarity">
    <text evidence="2">Belongs to the ESF2/ABP1 family.</text>
</comment>